<dbReference type="AlphaFoldDB" id="A0AB39JBN6"/>
<evidence type="ECO:0008006" key="2">
    <source>
        <dbReference type="Google" id="ProtNLM"/>
    </source>
</evidence>
<protein>
    <recommendedName>
        <fullName evidence="2">Protein kinase domain-containing protein</fullName>
    </recommendedName>
</protein>
<evidence type="ECO:0000313" key="1">
    <source>
        <dbReference type="EMBL" id="XDN89367.1"/>
    </source>
</evidence>
<dbReference type="InterPro" id="IPR011009">
    <property type="entry name" value="Kinase-like_dom_sf"/>
</dbReference>
<proteinExistence type="predicted"/>
<dbReference type="EMBL" id="CP158487">
    <property type="protein sequence ID" value="XDN89367.1"/>
    <property type="molecule type" value="Genomic_DNA"/>
</dbReference>
<gene>
    <name evidence="1" type="ORF">TM074_01490</name>
</gene>
<sequence length="280" mass="31554">MEKFLVSTINPDVAELSSIMYRLDSLPMGHIALCSHKTDSTIASLPTAVTTKENDTYRTGREDSMHDVRFADMCISGNTLLSRLPVALKPYPEKFSILAGRDYATSLRLNKLSEDRQITFAYTGFMRDNQGVLHTITRFEEGVTSCDNLIFNHERTTQEVYLALAIAAESLLFLHGEAGMTHGDFLPRNTAYDPSLQFRIIDTTTARESTDPDDYLDDIQRYIAGLRDTNVHEKFSISNEAINGIFLDTYQKTARRTLPTEIRNIILGKVSQLMIALDKV</sequence>
<organism evidence="1">
    <name type="scientific">Candidatus Nanosynbacter sp. TM7-074</name>
    <dbReference type="NCBI Taxonomy" id="3158573"/>
    <lineage>
        <taxon>Bacteria</taxon>
        <taxon>Candidatus Saccharimonadota</taxon>
        <taxon>Candidatus Saccharimonadia</taxon>
        <taxon>Candidatus Nanosynbacterales</taxon>
        <taxon>Candidatus Nanosynbacteraceae</taxon>
        <taxon>Candidatus Nanosynbacter</taxon>
    </lineage>
</organism>
<reference evidence="1" key="1">
    <citation type="submission" date="2024-06" db="EMBL/GenBank/DDBJ databases">
        <authorList>
            <person name="Atkinson C."/>
            <person name="McLean J."/>
            <person name="Gallagher L."/>
            <person name="Bor B."/>
            <person name="Mougous J."/>
        </authorList>
    </citation>
    <scope>NUCLEOTIDE SEQUENCE</scope>
    <source>
        <strain evidence="1">TM7-074</strain>
    </source>
</reference>
<accession>A0AB39JBN6</accession>
<name>A0AB39JBN6_9BACT</name>
<dbReference type="SUPFAM" id="SSF56112">
    <property type="entry name" value="Protein kinase-like (PK-like)"/>
    <property type="match status" value="1"/>
</dbReference>
<dbReference type="RefSeq" id="WP_369000624.1">
    <property type="nucleotide sequence ID" value="NZ_CP158487.1"/>
</dbReference>